<reference evidence="2 3" key="1">
    <citation type="journal article" date="2019" name="Int. J. Syst. Evol. Microbiol.">
        <title>The Global Catalogue of Microorganisms (GCM) 10K type strain sequencing project: providing services to taxonomists for standard genome sequencing and annotation.</title>
        <authorList>
            <consortium name="The Broad Institute Genomics Platform"/>
            <consortium name="The Broad Institute Genome Sequencing Center for Infectious Disease"/>
            <person name="Wu L."/>
            <person name="Ma J."/>
        </authorList>
    </citation>
    <scope>NUCLEOTIDE SEQUENCE [LARGE SCALE GENOMIC DNA]</scope>
    <source>
        <strain evidence="2 3">JCM 14283</strain>
    </source>
</reference>
<evidence type="ECO:0000313" key="3">
    <source>
        <dbReference type="Proteomes" id="UP001501285"/>
    </source>
</evidence>
<organism evidence="2 3">
    <name type="scientific">Terrabacter terrae</name>
    <dbReference type="NCBI Taxonomy" id="318434"/>
    <lineage>
        <taxon>Bacteria</taxon>
        <taxon>Bacillati</taxon>
        <taxon>Actinomycetota</taxon>
        <taxon>Actinomycetes</taxon>
        <taxon>Micrococcales</taxon>
        <taxon>Intrasporangiaceae</taxon>
        <taxon>Terrabacter</taxon>
    </lineage>
</organism>
<dbReference type="InterPro" id="IPR006047">
    <property type="entry name" value="GH13_cat_dom"/>
</dbReference>
<evidence type="ECO:0000313" key="2">
    <source>
        <dbReference type="EMBL" id="GAA2025013.1"/>
    </source>
</evidence>
<dbReference type="Gene3D" id="3.20.20.80">
    <property type="entry name" value="Glycosidases"/>
    <property type="match status" value="1"/>
</dbReference>
<evidence type="ECO:0000259" key="1">
    <source>
        <dbReference type="SMART" id="SM00642"/>
    </source>
</evidence>
<dbReference type="GO" id="GO:0016787">
    <property type="term" value="F:hydrolase activity"/>
    <property type="evidence" value="ECO:0007669"/>
    <property type="project" value="UniProtKB-KW"/>
</dbReference>
<dbReference type="SMART" id="SM00642">
    <property type="entry name" value="Aamy"/>
    <property type="match status" value="1"/>
</dbReference>
<proteinExistence type="predicted"/>
<dbReference type="Proteomes" id="UP001501285">
    <property type="component" value="Unassembled WGS sequence"/>
</dbReference>
<dbReference type="EMBL" id="BAAANB010000003">
    <property type="protein sequence ID" value="GAA2025013.1"/>
    <property type="molecule type" value="Genomic_DNA"/>
</dbReference>
<protein>
    <submittedName>
        <fullName evidence="2">Alpha-amylase family glycosyl hydrolase</fullName>
    </submittedName>
</protein>
<accession>A0ABN2TY74</accession>
<keyword evidence="3" id="KW-1185">Reference proteome</keyword>
<dbReference type="CDD" id="cd11347">
    <property type="entry name" value="AmyAc_1"/>
    <property type="match status" value="1"/>
</dbReference>
<dbReference type="PANTHER" id="PTHR47786:SF2">
    <property type="entry name" value="GLYCOSYL HYDROLASE FAMILY 13 CATALYTIC DOMAIN-CONTAINING PROTEIN"/>
    <property type="match status" value="1"/>
</dbReference>
<sequence>MEDHDRSREGSVPPHPLLLEIDTWPWLNGLARSEGRPVLLGSVPAAVWDAVAEGGYDVVWLMGVWQRSPVGVALALGDLDLVRSFEAALPDYTDEDVVGSPYCIRDYVVDERLGGPAGLATARAELRARGLGLLLDFVPNHVAPDHPWVSGHPDRFVLGEPADLEQDPATFVELGGRVFAHGRDPYFPAWPDVVQLNAFSAALRVAAAETLLDIAGQCDGVRCDMAMLMMDDVFASTWGDRVGPPSTTPYWPEVIGAVRGSHPGFLFVAEAYWDREFALQRQGFDHCYDKRLYDRLTSSDTSGVEAHLSADPDYQARLLRFIENHDEPRAASVLGPEQHRAAAIATFTQCGARLVHDGQTTGRRTHLPVFLGRFPEEPDDEELNAFYHRLLDALADPTFRTGEWRWCRTLPWADDPGTSPILSWCWTGDTRWLVAVNVSERRCSARVAGPWPDLRGGTVRLHDPTQDVTYHRTGNDLNDGMYVELPPWGWHLFRIDDGSAAFEGEAS</sequence>
<dbReference type="InterPro" id="IPR017853">
    <property type="entry name" value="GH"/>
</dbReference>
<comment type="caution">
    <text evidence="2">The sequence shown here is derived from an EMBL/GenBank/DDBJ whole genome shotgun (WGS) entry which is preliminary data.</text>
</comment>
<keyword evidence="2" id="KW-0378">Hydrolase</keyword>
<feature type="domain" description="Glycosyl hydrolase family 13 catalytic" evidence="1">
    <location>
        <begin position="81"/>
        <end position="395"/>
    </location>
</feature>
<dbReference type="SUPFAM" id="SSF51445">
    <property type="entry name" value="(Trans)glycosidases"/>
    <property type="match status" value="1"/>
</dbReference>
<dbReference type="PANTHER" id="PTHR47786">
    <property type="entry name" value="ALPHA-1,4-GLUCAN:MALTOSE-1-PHOSPHATE MALTOSYLTRANSFERASE"/>
    <property type="match status" value="1"/>
</dbReference>
<name>A0ABN2TY74_9MICO</name>
<gene>
    <name evidence="2" type="ORF">GCM10009740_13300</name>
</gene>